<evidence type="ECO:0000313" key="2">
    <source>
        <dbReference type="Proteomes" id="UP000190460"/>
    </source>
</evidence>
<sequence>MKKLSVLGTLLVLTGCTVVPIPLNTALLPGLVPQSPPTHRALQTEIGRPVFSNPYASATIVPPQLSPTAPVGSTAPTASTTISTPLPNLPIITTGTVTSSQEMNAIGERIFRNETEGDARQLLRWHSQGNFADLGIGHLVWYPANQRGPYTETFPSFLNYVQSKNVPLPTWLANRPNQASPWANKAAFERAKDDPQLRELANFLQKTLGLQAAFMTDQLRRNLPTMVQTLPAPYRQAALNNFQVMEKTPGGVYPMLDYMVFQGSGTSSNERYNGLGWGLLQVLLNMETVQPGPNALAEFMRSANDSVMHRVAAAPAERREARMLSTWQTRIRTYKLPTRVGVASR</sequence>
<dbReference type="RefSeq" id="WP_078922759.1">
    <property type="nucleotide sequence ID" value="NZ_FUYB01000010.1"/>
</dbReference>
<organism evidence="1 2">
    <name type="scientific">Thiothrix eikelboomii</name>
    <dbReference type="NCBI Taxonomy" id="92487"/>
    <lineage>
        <taxon>Bacteria</taxon>
        <taxon>Pseudomonadati</taxon>
        <taxon>Pseudomonadota</taxon>
        <taxon>Gammaproteobacteria</taxon>
        <taxon>Thiotrichales</taxon>
        <taxon>Thiotrichaceae</taxon>
        <taxon>Thiothrix</taxon>
    </lineage>
</organism>
<reference evidence="1 2" key="1">
    <citation type="submission" date="2017-02" db="EMBL/GenBank/DDBJ databases">
        <authorList>
            <person name="Peterson S.W."/>
        </authorList>
    </citation>
    <scope>NUCLEOTIDE SEQUENCE [LARGE SCALE GENOMIC DNA]</scope>
    <source>
        <strain evidence="1 2">ATCC 49788</strain>
    </source>
</reference>
<proteinExistence type="predicted"/>
<dbReference type="Proteomes" id="UP000190460">
    <property type="component" value="Unassembled WGS sequence"/>
</dbReference>
<dbReference type="PROSITE" id="PS51257">
    <property type="entry name" value="PROKAR_LIPOPROTEIN"/>
    <property type="match status" value="1"/>
</dbReference>
<protein>
    <submittedName>
        <fullName evidence="1">Uncharacterized protein</fullName>
    </submittedName>
</protein>
<dbReference type="STRING" id="92487.SAMN02745130_02281"/>
<keyword evidence="2" id="KW-1185">Reference proteome</keyword>
<accession>A0A1T4WYM9</accession>
<dbReference type="EMBL" id="FUYB01000010">
    <property type="protein sequence ID" value="SKA82349.1"/>
    <property type="molecule type" value="Genomic_DNA"/>
</dbReference>
<evidence type="ECO:0000313" key="1">
    <source>
        <dbReference type="EMBL" id="SKA82349.1"/>
    </source>
</evidence>
<dbReference type="OrthoDB" id="20998at2"/>
<name>A0A1T4WYM9_9GAMM</name>
<gene>
    <name evidence="1" type="ORF">SAMN02745130_02281</name>
</gene>
<dbReference type="AlphaFoldDB" id="A0A1T4WYM9"/>